<dbReference type="AlphaFoldDB" id="A0A217EHL4"/>
<dbReference type="InterPro" id="IPR048469">
    <property type="entry name" value="YchJ-like_M"/>
</dbReference>
<dbReference type="Pfam" id="PF17775">
    <property type="entry name" value="YchJ_M-like"/>
    <property type="match status" value="1"/>
</dbReference>
<evidence type="ECO:0000313" key="3">
    <source>
        <dbReference type="Proteomes" id="UP000243463"/>
    </source>
</evidence>
<dbReference type="PANTHER" id="PTHR33747:SF1">
    <property type="entry name" value="ADENYLATE CYCLASE-ASSOCIATED CAP C-TERMINAL DOMAIN-CONTAINING PROTEIN"/>
    <property type="match status" value="1"/>
</dbReference>
<dbReference type="PANTHER" id="PTHR33747">
    <property type="entry name" value="UPF0225 PROTEIN SCO1677"/>
    <property type="match status" value="1"/>
</dbReference>
<dbReference type="SUPFAM" id="SSF103642">
    <property type="entry name" value="Sec-C motif"/>
    <property type="match status" value="1"/>
</dbReference>
<keyword evidence="3" id="KW-1185">Reference proteome</keyword>
<sequence>MSEQQCPCGQQASYEKCCQPLHQGVHHAADAQQLMRSRYCAFVKQEVDYIIKTTALKQQTLLDRDALMQWSQQTEWLYLDIIDFQPQLDKTHASVEFKVFYQSGANQASHHEQSYFVKHKNKWYFIDPTVEQVLTLKQPCLCGGAKKFKHCCALYL</sequence>
<gene>
    <name evidence="2" type="ORF">SAMN05444584_1970</name>
</gene>
<dbReference type="SUPFAM" id="SSF54427">
    <property type="entry name" value="NTF2-like"/>
    <property type="match status" value="1"/>
</dbReference>
<organism evidence="2 3">
    <name type="scientific">Acinetobacter apis</name>
    <dbReference type="NCBI Taxonomy" id="1229165"/>
    <lineage>
        <taxon>Bacteria</taxon>
        <taxon>Pseudomonadati</taxon>
        <taxon>Pseudomonadota</taxon>
        <taxon>Gammaproteobacteria</taxon>
        <taxon>Moraxellales</taxon>
        <taxon>Moraxellaceae</taxon>
        <taxon>Acinetobacter</taxon>
    </lineage>
</organism>
<dbReference type="NCBIfam" id="NF002486">
    <property type="entry name" value="PRK01752.1"/>
    <property type="match status" value="1"/>
</dbReference>
<accession>A0A217EHL4</accession>
<dbReference type="Gene3D" id="3.10.450.50">
    <property type="match status" value="1"/>
</dbReference>
<dbReference type="OrthoDB" id="21421at2"/>
<protein>
    <submittedName>
        <fullName evidence="2">SEC-C motif-containing protein</fullName>
    </submittedName>
</protein>
<name>A0A217EHL4_9GAMM</name>
<dbReference type="Proteomes" id="UP000243463">
    <property type="component" value="Unassembled WGS sequence"/>
</dbReference>
<dbReference type="InterPro" id="IPR032710">
    <property type="entry name" value="NTF2-like_dom_sf"/>
</dbReference>
<evidence type="ECO:0000313" key="2">
    <source>
        <dbReference type="EMBL" id="SNQ29991.1"/>
    </source>
</evidence>
<proteinExistence type="predicted"/>
<dbReference type="RefSeq" id="WP_088824165.1">
    <property type="nucleotide sequence ID" value="NZ_FZLN01000004.1"/>
</dbReference>
<feature type="domain" description="YchJ-like middle NTF2-like" evidence="1">
    <location>
        <begin position="30"/>
        <end position="127"/>
    </location>
</feature>
<evidence type="ECO:0000259" key="1">
    <source>
        <dbReference type="Pfam" id="PF17775"/>
    </source>
</evidence>
<reference evidence="3" key="1">
    <citation type="submission" date="2017-06" db="EMBL/GenBank/DDBJ databases">
        <authorList>
            <person name="Varghese N."/>
            <person name="Submissions S."/>
        </authorList>
    </citation>
    <scope>NUCLEOTIDE SEQUENCE [LARGE SCALE GENOMIC DNA]</scope>
    <source>
        <strain evidence="3">ANC 5114</strain>
    </source>
</reference>
<dbReference type="EMBL" id="FZLN01000004">
    <property type="protein sequence ID" value="SNQ29991.1"/>
    <property type="molecule type" value="Genomic_DNA"/>
</dbReference>